<reference evidence="2 3" key="1">
    <citation type="journal article" date="2023" name="Life. Sci Alliance">
        <title>Evolutionary insights into 3D genome organization and epigenetic landscape of Vigna mungo.</title>
        <authorList>
            <person name="Junaid A."/>
            <person name="Singh B."/>
            <person name="Bhatia S."/>
        </authorList>
    </citation>
    <scope>NUCLEOTIDE SEQUENCE [LARGE SCALE GENOMIC DNA]</scope>
    <source>
        <strain evidence="2">Urdbean</strain>
    </source>
</reference>
<feature type="compositionally biased region" description="Pro residues" evidence="1">
    <location>
        <begin position="57"/>
        <end position="67"/>
    </location>
</feature>
<dbReference type="Proteomes" id="UP001374535">
    <property type="component" value="Chromosome 7"/>
</dbReference>
<sequence length="145" mass="16075">TLLTQTLFKYNGAKVILGILCILISQRLHIQTSFSQASAAPSSPSPLNHRAETPFTATPPPSQPPPRNFTGRVRRDHNVPKAAKMVAKPGSVPDFGPLRELFKHHIESFDHMVDAGLETVVRHIKAVEVFDELTSTKLRNILFLC</sequence>
<gene>
    <name evidence="2" type="ORF">V8G54_024014</name>
</gene>
<dbReference type="EMBL" id="CP144694">
    <property type="protein sequence ID" value="WVZ03208.1"/>
    <property type="molecule type" value="Genomic_DNA"/>
</dbReference>
<evidence type="ECO:0000256" key="1">
    <source>
        <dbReference type="SAM" id="MobiDB-lite"/>
    </source>
</evidence>
<feature type="region of interest" description="Disordered" evidence="1">
    <location>
        <begin position="37"/>
        <end position="74"/>
    </location>
</feature>
<keyword evidence="3" id="KW-1185">Reference proteome</keyword>
<feature type="non-terminal residue" evidence="2">
    <location>
        <position position="1"/>
    </location>
</feature>
<feature type="compositionally biased region" description="Low complexity" evidence="1">
    <location>
        <begin position="37"/>
        <end position="46"/>
    </location>
</feature>
<proteinExistence type="predicted"/>
<name>A0AAQ3N6I5_VIGMU</name>
<evidence type="ECO:0000313" key="3">
    <source>
        <dbReference type="Proteomes" id="UP001374535"/>
    </source>
</evidence>
<protein>
    <submittedName>
        <fullName evidence="2">Uncharacterized protein</fullName>
    </submittedName>
</protein>
<organism evidence="2 3">
    <name type="scientific">Vigna mungo</name>
    <name type="common">Black gram</name>
    <name type="synonym">Phaseolus mungo</name>
    <dbReference type="NCBI Taxonomy" id="3915"/>
    <lineage>
        <taxon>Eukaryota</taxon>
        <taxon>Viridiplantae</taxon>
        <taxon>Streptophyta</taxon>
        <taxon>Embryophyta</taxon>
        <taxon>Tracheophyta</taxon>
        <taxon>Spermatophyta</taxon>
        <taxon>Magnoliopsida</taxon>
        <taxon>eudicotyledons</taxon>
        <taxon>Gunneridae</taxon>
        <taxon>Pentapetalae</taxon>
        <taxon>rosids</taxon>
        <taxon>fabids</taxon>
        <taxon>Fabales</taxon>
        <taxon>Fabaceae</taxon>
        <taxon>Papilionoideae</taxon>
        <taxon>50 kb inversion clade</taxon>
        <taxon>NPAAA clade</taxon>
        <taxon>indigoferoid/millettioid clade</taxon>
        <taxon>Phaseoleae</taxon>
        <taxon>Vigna</taxon>
    </lineage>
</organism>
<accession>A0AAQ3N6I5</accession>
<dbReference type="AlphaFoldDB" id="A0AAQ3N6I5"/>
<evidence type="ECO:0000313" key="2">
    <source>
        <dbReference type="EMBL" id="WVZ03208.1"/>
    </source>
</evidence>